<dbReference type="Gene3D" id="3.10.110.10">
    <property type="entry name" value="Ubiquitin Conjugating Enzyme"/>
    <property type="match status" value="1"/>
</dbReference>
<dbReference type="InterPro" id="IPR032378">
    <property type="entry name" value="ZC3H15/TMA46_C"/>
</dbReference>
<feature type="region of interest" description="Disordered" evidence="1">
    <location>
        <begin position="219"/>
        <end position="241"/>
    </location>
</feature>
<dbReference type="InterPro" id="IPR016135">
    <property type="entry name" value="UBQ-conjugating_enzyme/RWD"/>
</dbReference>
<organism evidence="3 4">
    <name type="scientific">Zophobas morio</name>
    <dbReference type="NCBI Taxonomy" id="2755281"/>
    <lineage>
        <taxon>Eukaryota</taxon>
        <taxon>Metazoa</taxon>
        <taxon>Ecdysozoa</taxon>
        <taxon>Arthropoda</taxon>
        <taxon>Hexapoda</taxon>
        <taxon>Insecta</taxon>
        <taxon>Pterygota</taxon>
        <taxon>Neoptera</taxon>
        <taxon>Endopterygota</taxon>
        <taxon>Coleoptera</taxon>
        <taxon>Polyphaga</taxon>
        <taxon>Cucujiformia</taxon>
        <taxon>Tenebrionidae</taxon>
        <taxon>Zophobas</taxon>
    </lineage>
</organism>
<dbReference type="CDD" id="cd23816">
    <property type="entry name" value="RWD_RWDD1"/>
    <property type="match status" value="1"/>
</dbReference>
<gene>
    <name evidence="3" type="ORF">Zmor_027658</name>
</gene>
<dbReference type="AlphaFoldDB" id="A0AA38HP12"/>
<dbReference type="EMBL" id="JALNTZ010000009">
    <property type="protein sequence ID" value="KAJ3641140.1"/>
    <property type="molecule type" value="Genomic_DNA"/>
</dbReference>
<reference evidence="3" key="1">
    <citation type="journal article" date="2023" name="G3 (Bethesda)">
        <title>Whole genome assemblies of Zophobas morio and Tenebrio molitor.</title>
        <authorList>
            <person name="Kaur S."/>
            <person name="Stinson S.A."/>
            <person name="diCenzo G.C."/>
        </authorList>
    </citation>
    <scope>NUCLEOTIDE SEQUENCE</scope>
    <source>
        <strain evidence="3">QUZm001</strain>
    </source>
</reference>
<dbReference type="FunFam" id="3.10.110.10:FF:000075">
    <property type="entry name" value="RWD domain-containing protein (Gir2)"/>
    <property type="match status" value="1"/>
</dbReference>
<dbReference type="SUPFAM" id="SSF54495">
    <property type="entry name" value="UBC-like"/>
    <property type="match status" value="1"/>
</dbReference>
<sequence length="241" mass="28208">MDYVEEQKGEIEALESIYYGDLQILATEPLHKFSVPIKSEEYDPEIENTGLSCDLVFTYTPKYPEESPEISIENSENFEDPYETELLDFLREQVQENLGMVMIFTLVSSAQEWLNVRFEEVKKTRDEETARKLKEEEEAERKRFEGTRVTVETFLKWKVKFEDETGITKKREISEKEGKKLTGRELFMTDYTLNESDLKFLEDGDAVKVDESLFQDLDDLDLDDEDDEDFDPNNFSDGSTD</sequence>
<protein>
    <recommendedName>
        <fullName evidence="2">RWD domain-containing protein</fullName>
    </recommendedName>
</protein>
<dbReference type="Proteomes" id="UP001168821">
    <property type="component" value="Unassembled WGS sequence"/>
</dbReference>
<evidence type="ECO:0000259" key="2">
    <source>
        <dbReference type="PROSITE" id="PS50908"/>
    </source>
</evidence>
<accession>A0AA38HP12</accession>
<dbReference type="InterPro" id="IPR040213">
    <property type="entry name" value="GIR2-like"/>
</dbReference>
<name>A0AA38HP12_9CUCU</name>
<dbReference type="SMART" id="SM00591">
    <property type="entry name" value="RWD"/>
    <property type="match status" value="1"/>
</dbReference>
<dbReference type="InterPro" id="IPR006575">
    <property type="entry name" value="RWD_dom"/>
</dbReference>
<dbReference type="Pfam" id="PF05773">
    <property type="entry name" value="RWD"/>
    <property type="match status" value="1"/>
</dbReference>
<dbReference type="PANTHER" id="PTHR12292">
    <property type="entry name" value="RWD DOMAIN-CONTAINING PROTEIN"/>
    <property type="match status" value="1"/>
</dbReference>
<dbReference type="PROSITE" id="PS50908">
    <property type="entry name" value="RWD"/>
    <property type="match status" value="1"/>
</dbReference>
<feature type="compositionally biased region" description="Acidic residues" evidence="1">
    <location>
        <begin position="219"/>
        <end position="231"/>
    </location>
</feature>
<evidence type="ECO:0000313" key="4">
    <source>
        <dbReference type="Proteomes" id="UP001168821"/>
    </source>
</evidence>
<evidence type="ECO:0000256" key="1">
    <source>
        <dbReference type="SAM" id="MobiDB-lite"/>
    </source>
</evidence>
<proteinExistence type="predicted"/>
<keyword evidence="4" id="KW-1185">Reference proteome</keyword>
<feature type="domain" description="RWD" evidence="2">
    <location>
        <begin position="9"/>
        <end position="117"/>
    </location>
</feature>
<comment type="caution">
    <text evidence="3">The sequence shown here is derived from an EMBL/GenBank/DDBJ whole genome shotgun (WGS) entry which is preliminary data.</text>
</comment>
<evidence type="ECO:0000313" key="3">
    <source>
        <dbReference type="EMBL" id="KAJ3641140.1"/>
    </source>
</evidence>
<dbReference type="Pfam" id="PF16543">
    <property type="entry name" value="DFRP_C"/>
    <property type="match status" value="1"/>
</dbReference>